<dbReference type="InterPro" id="IPR003346">
    <property type="entry name" value="Transposase_20"/>
</dbReference>
<dbReference type="InterPro" id="IPR047650">
    <property type="entry name" value="Transpos_IS110"/>
</dbReference>
<protein>
    <submittedName>
        <fullName evidence="3">IS110 family transposase</fullName>
    </submittedName>
</protein>
<feature type="domain" description="Transposase IS110-like N-terminal" evidence="1">
    <location>
        <begin position="8"/>
        <end position="149"/>
    </location>
</feature>
<evidence type="ECO:0000313" key="6">
    <source>
        <dbReference type="Proteomes" id="UP001597521"/>
    </source>
</evidence>
<dbReference type="Pfam" id="PF02371">
    <property type="entry name" value="Transposase_20"/>
    <property type="match status" value="1"/>
</dbReference>
<name>A0ABW5QHP6_9HYPH</name>
<proteinExistence type="predicted"/>
<evidence type="ECO:0000313" key="4">
    <source>
        <dbReference type="EMBL" id="MFD2646904.1"/>
    </source>
</evidence>
<accession>A0ABW5QHP6</accession>
<reference evidence="3" key="3">
    <citation type="submission" date="2024-09" db="EMBL/GenBank/DDBJ databases">
        <authorList>
            <person name="Sun Q."/>
            <person name="Mori K."/>
        </authorList>
    </citation>
    <scope>NUCLEOTIDE SEQUENCE</scope>
    <source>
        <strain evidence="3">CCM 7427</strain>
    </source>
</reference>
<dbReference type="RefSeq" id="WP_386835569.1">
    <property type="nucleotide sequence ID" value="NZ_JBHUNP010000001.1"/>
</dbReference>
<sequence>MPYATRFVGIDISKSFLDVCLLPDQEKARFANTAEGVAALIAFLAPLKGIARLILEPTGGYERLTVAALQAAQLPVAKVNAGQVRQFARACGQLSKTDTIDAFVLADYGRRMQTRILPQRSSRQAALEELVLRYRQLSHMIVQEKNRREKLNHGTQGRTKEWIEQTLGFLVKQRQAVVDDMAECLRADPELGKKAEVLMSLKGIGLRTACFLLAGLPELGLLNKAQIAKLVGVAPLNRDSGAMRGKRMIAGGRRPVRDALYLAALPAIRFDPAIKAFYTSLRGRGKPGKVALVAVIRKMLIILNARLRDNNPAVLDR</sequence>
<reference evidence="6" key="2">
    <citation type="journal article" date="2019" name="Int. J. Syst. Evol. Microbiol.">
        <title>The Global Catalogue of Microorganisms (GCM) 10K type strain sequencing project: providing services to taxonomists for standard genome sequencing and annotation.</title>
        <authorList>
            <consortium name="The Broad Institute Genomics Platform"/>
            <consortium name="The Broad Institute Genome Sequencing Center for Infectious Disease"/>
            <person name="Wu L."/>
            <person name="Ma J."/>
        </authorList>
    </citation>
    <scope>NUCLEOTIDE SEQUENCE [LARGE SCALE GENOMIC DNA]</scope>
    <source>
        <strain evidence="6">CCM 7427</strain>
    </source>
</reference>
<evidence type="ECO:0000259" key="1">
    <source>
        <dbReference type="Pfam" id="PF01548"/>
    </source>
</evidence>
<dbReference type="InterPro" id="IPR002525">
    <property type="entry name" value="Transp_IS110-like_N"/>
</dbReference>
<dbReference type="PANTHER" id="PTHR33055">
    <property type="entry name" value="TRANSPOSASE FOR INSERTION SEQUENCE ELEMENT IS1111A"/>
    <property type="match status" value="1"/>
</dbReference>
<dbReference type="NCBIfam" id="NF033542">
    <property type="entry name" value="transpos_IS110"/>
    <property type="match status" value="1"/>
</dbReference>
<keyword evidence="6" id="KW-1185">Reference proteome</keyword>
<evidence type="ECO:0000313" key="3">
    <source>
        <dbReference type="EMBL" id="MFD2646871.1"/>
    </source>
</evidence>
<evidence type="ECO:0000313" key="5">
    <source>
        <dbReference type="EMBL" id="MFD2649061.1"/>
    </source>
</evidence>
<organism evidence="3 6">
    <name type="scientific">Devosia albogilva</name>
    <dbReference type="NCBI Taxonomy" id="429726"/>
    <lineage>
        <taxon>Bacteria</taxon>
        <taxon>Pseudomonadati</taxon>
        <taxon>Pseudomonadota</taxon>
        <taxon>Alphaproteobacteria</taxon>
        <taxon>Hyphomicrobiales</taxon>
        <taxon>Devosiaceae</taxon>
        <taxon>Devosia</taxon>
    </lineage>
</organism>
<dbReference type="Proteomes" id="UP001597521">
    <property type="component" value="Unassembled WGS sequence"/>
</dbReference>
<dbReference type="PANTHER" id="PTHR33055:SF13">
    <property type="entry name" value="TRANSPOSASE"/>
    <property type="match status" value="1"/>
</dbReference>
<gene>
    <name evidence="3" type="ORF">ACFSX5_03575</name>
    <name evidence="4" type="ORF">ACFSX5_03740</name>
    <name evidence="5" type="ORF">ACFSX5_14830</name>
</gene>
<dbReference type="EMBL" id="JBHUNP010000001">
    <property type="protein sequence ID" value="MFD2649061.1"/>
    <property type="molecule type" value="Genomic_DNA"/>
</dbReference>
<feature type="domain" description="Transposase IS116/IS110/IS902 C-terminal" evidence="2">
    <location>
        <begin position="196"/>
        <end position="278"/>
    </location>
</feature>
<dbReference type="Pfam" id="PF01548">
    <property type="entry name" value="DEDD_Tnp_IS110"/>
    <property type="match status" value="1"/>
</dbReference>
<reference evidence="3" key="1">
    <citation type="journal article" date="2014" name="Int. J. Syst. Evol. Microbiol.">
        <title>Complete genome of a new Firmicutes species belonging to the dominant human colonic microbiota ('Ruminococcus bicirculans') reveals two chromosomes and a selective capacity to utilize plant glucans.</title>
        <authorList>
            <consortium name="NISC Comparative Sequencing Program"/>
            <person name="Wegmann U."/>
            <person name="Louis P."/>
            <person name="Goesmann A."/>
            <person name="Henrissat B."/>
            <person name="Duncan S.H."/>
            <person name="Flint H.J."/>
        </authorList>
    </citation>
    <scope>NUCLEOTIDE SEQUENCE</scope>
    <source>
        <strain evidence="3">CCM 7427</strain>
    </source>
</reference>
<dbReference type="EMBL" id="JBHUNP010000001">
    <property type="protein sequence ID" value="MFD2646904.1"/>
    <property type="molecule type" value="Genomic_DNA"/>
</dbReference>
<comment type="caution">
    <text evidence="3">The sequence shown here is derived from an EMBL/GenBank/DDBJ whole genome shotgun (WGS) entry which is preliminary data.</text>
</comment>
<evidence type="ECO:0000259" key="2">
    <source>
        <dbReference type="Pfam" id="PF02371"/>
    </source>
</evidence>
<dbReference type="EMBL" id="JBHUNP010000001">
    <property type="protein sequence ID" value="MFD2646871.1"/>
    <property type="molecule type" value="Genomic_DNA"/>
</dbReference>